<accession>A0ABP4BDJ0</accession>
<evidence type="ECO:0000313" key="6">
    <source>
        <dbReference type="Proteomes" id="UP001499967"/>
    </source>
</evidence>
<dbReference type="RefSeq" id="WP_343943768.1">
    <property type="nucleotide sequence ID" value="NZ_BAAAHP010000141.1"/>
</dbReference>
<evidence type="ECO:0000313" key="5">
    <source>
        <dbReference type="EMBL" id="GAA0948204.1"/>
    </source>
</evidence>
<gene>
    <name evidence="5" type="ORF">GCM10009559_47780</name>
</gene>
<dbReference type="SUPFAM" id="SSF47413">
    <property type="entry name" value="lambda repressor-like DNA-binding domains"/>
    <property type="match status" value="1"/>
</dbReference>
<dbReference type="PANTHER" id="PTHR30146">
    <property type="entry name" value="LACI-RELATED TRANSCRIPTIONAL REPRESSOR"/>
    <property type="match status" value="1"/>
</dbReference>
<comment type="caution">
    <text evidence="5">The sequence shown here is derived from an EMBL/GenBank/DDBJ whole genome shotgun (WGS) entry which is preliminary data.</text>
</comment>
<feature type="domain" description="HTH lacI-type" evidence="4">
    <location>
        <begin position="3"/>
        <end position="57"/>
    </location>
</feature>
<evidence type="ECO:0000256" key="2">
    <source>
        <dbReference type="ARBA" id="ARBA00023125"/>
    </source>
</evidence>
<reference evidence="6" key="1">
    <citation type="journal article" date="2019" name="Int. J. Syst. Evol. Microbiol.">
        <title>The Global Catalogue of Microorganisms (GCM) 10K type strain sequencing project: providing services to taxonomists for standard genome sequencing and annotation.</title>
        <authorList>
            <consortium name="The Broad Institute Genomics Platform"/>
            <consortium name="The Broad Institute Genome Sequencing Center for Infectious Disease"/>
            <person name="Wu L."/>
            <person name="Ma J."/>
        </authorList>
    </citation>
    <scope>NUCLEOTIDE SEQUENCE [LARGE SCALE GENOMIC DNA]</scope>
    <source>
        <strain evidence="6">JCM 11117</strain>
    </source>
</reference>
<keyword evidence="2 5" id="KW-0238">DNA-binding</keyword>
<dbReference type="Pfam" id="PF13377">
    <property type="entry name" value="Peripla_BP_3"/>
    <property type="match status" value="1"/>
</dbReference>
<dbReference type="InterPro" id="IPR010982">
    <property type="entry name" value="Lambda_DNA-bd_dom_sf"/>
</dbReference>
<keyword evidence="3" id="KW-0804">Transcription</keyword>
<evidence type="ECO:0000256" key="1">
    <source>
        <dbReference type="ARBA" id="ARBA00023015"/>
    </source>
</evidence>
<dbReference type="InterPro" id="IPR028082">
    <property type="entry name" value="Peripla_BP_I"/>
</dbReference>
<evidence type="ECO:0000259" key="4">
    <source>
        <dbReference type="PROSITE" id="PS50932"/>
    </source>
</evidence>
<evidence type="ECO:0000256" key="3">
    <source>
        <dbReference type="ARBA" id="ARBA00023163"/>
    </source>
</evidence>
<name>A0ABP4BDJ0_9PSEU</name>
<dbReference type="SUPFAM" id="SSF53822">
    <property type="entry name" value="Periplasmic binding protein-like I"/>
    <property type="match status" value="1"/>
</dbReference>
<dbReference type="InterPro" id="IPR046335">
    <property type="entry name" value="LacI/GalR-like_sensor"/>
</dbReference>
<dbReference type="PROSITE" id="PS00356">
    <property type="entry name" value="HTH_LACI_1"/>
    <property type="match status" value="1"/>
</dbReference>
<dbReference type="CDD" id="cd06267">
    <property type="entry name" value="PBP1_LacI_sugar_binding-like"/>
    <property type="match status" value="1"/>
</dbReference>
<keyword evidence="1" id="KW-0805">Transcription regulation</keyword>
<dbReference type="Proteomes" id="UP001499967">
    <property type="component" value="Unassembled WGS sequence"/>
</dbReference>
<dbReference type="PROSITE" id="PS50932">
    <property type="entry name" value="HTH_LACI_2"/>
    <property type="match status" value="1"/>
</dbReference>
<dbReference type="SMART" id="SM00354">
    <property type="entry name" value="HTH_LACI"/>
    <property type="match status" value="1"/>
</dbReference>
<dbReference type="PANTHER" id="PTHR30146:SF138">
    <property type="entry name" value="TRANSCRIPTIONAL REGULATORY PROTEIN"/>
    <property type="match status" value="1"/>
</dbReference>
<dbReference type="GO" id="GO:0003677">
    <property type="term" value="F:DNA binding"/>
    <property type="evidence" value="ECO:0007669"/>
    <property type="project" value="UniProtKB-KW"/>
</dbReference>
<keyword evidence="6" id="KW-1185">Reference proteome</keyword>
<organism evidence="5 6">
    <name type="scientific">Pseudonocardia zijingensis</name>
    <dbReference type="NCBI Taxonomy" id="153376"/>
    <lineage>
        <taxon>Bacteria</taxon>
        <taxon>Bacillati</taxon>
        <taxon>Actinomycetota</taxon>
        <taxon>Actinomycetes</taxon>
        <taxon>Pseudonocardiales</taxon>
        <taxon>Pseudonocardiaceae</taxon>
        <taxon>Pseudonocardia</taxon>
    </lineage>
</organism>
<proteinExistence type="predicted"/>
<dbReference type="EMBL" id="BAAAHP010000141">
    <property type="protein sequence ID" value="GAA0948204.1"/>
    <property type="molecule type" value="Genomic_DNA"/>
</dbReference>
<protein>
    <submittedName>
        <fullName evidence="5">LacI family DNA-binding transcriptional regulator</fullName>
    </submittedName>
</protein>
<dbReference type="InterPro" id="IPR000843">
    <property type="entry name" value="HTH_LacI"/>
</dbReference>
<dbReference type="Pfam" id="PF00356">
    <property type="entry name" value="LacI"/>
    <property type="match status" value="1"/>
</dbReference>
<sequence>MATTIRDVARAAGVSQATVSRALSMPELVRADTRARVEAAARELGYRPNRAARGLITGRTGNLGLIVPDLANPFFASVVKGVQAAARAADHSVFIADTDEEAGAEVDLSRALSKQVDGLILCSPRAPDEELAAVGSDTTVVLMNRMAGERPSVTVDNADGMRQALEHLVALGHRRIAFVAGPRTSWSNAQRETGLRGTAEAGGVDLVHLGHFPPQFEGGVAAADLAVASGATAVIGYNDLVALGLLSRLGARGIPVPDAISVVGCDDIGMSAMNHPALTTVSVPKRSAGRATVGLLLSMLDAGAEAGPVHRELPTQLIVRDTTTVAPVSPTKGSTR</sequence>
<dbReference type="PRINTS" id="PR00036">
    <property type="entry name" value="HTHLACI"/>
</dbReference>
<dbReference type="CDD" id="cd01392">
    <property type="entry name" value="HTH_LacI"/>
    <property type="match status" value="1"/>
</dbReference>
<dbReference type="Gene3D" id="1.10.260.40">
    <property type="entry name" value="lambda repressor-like DNA-binding domains"/>
    <property type="match status" value="1"/>
</dbReference>
<dbReference type="Gene3D" id="3.40.50.2300">
    <property type="match status" value="2"/>
</dbReference>